<reference evidence="1" key="2">
    <citation type="submission" date="2023-03" db="EMBL/GenBank/DDBJ databases">
        <authorList>
            <person name="Inwood S.N."/>
            <person name="Skelly J.G."/>
            <person name="Guhlin J."/>
            <person name="Harrop T.W.R."/>
            <person name="Goldson S.G."/>
            <person name="Dearden P.K."/>
        </authorList>
    </citation>
    <scope>NUCLEOTIDE SEQUENCE</scope>
    <source>
        <strain evidence="1">Lincoln</strain>
        <tissue evidence="1">Whole body</tissue>
    </source>
</reference>
<keyword evidence="2" id="KW-1185">Reference proteome</keyword>
<protein>
    <recommendedName>
        <fullName evidence="3">Cytokine receptor-like factor 3</fullName>
    </recommendedName>
</protein>
<sequence length="544" mass="62955">MILLYFAFTHLQMDKHIFKMLLNVDFTKKNVLIPIFERNECWEVLNNTSDDEGPLSTDDSCQIKYMKRDEKKKELSHRFDLAQSKIQKFDIAIDDISRYISQINEEININISINNKNKHSSMNIQSDLYPGVSHTRKYIEELEERLKSFDIVENEIADSTERVLKEIDCTYDRLVNQVIREINHKRDLMKLEAEVFRKETIAPVKASKKEIKKQILNENRSIVQVKKLLNDPTKQNVTESDVEEIFNSNRNIEGIPVLPQIQESPHVALKSPTDSLLHEVLCKVYDFGSIIRTGPIKIINIEEKPASAFVEWVITDPEYAGGEHTYVLQKANGAVNDPTSDKFETIYRGPETYAFIRDLLVGEPITLRVGIIILESTWSPPRFFKTNIPNYRWSNKNKNYIIENQMARKISDNISTLFSHEPQVDSNQIIEFKFLGASKNENNDEGIALIVDPKDKDDNLQRNGALMISTNGKIFMDGNEKLMQLPQIKLGTKIIFTIMRKKNADLRINIECDDKAVTYDWSVKTPLYFAARFSGDNKWHLMVK</sequence>
<reference evidence="1" key="1">
    <citation type="journal article" date="2023" name="bioRxiv">
        <title>Scaffold-level genome assemblies of two parasitoid biocontrol wasps reveal the parthenogenesis mechanism and an associated novel virus.</title>
        <authorList>
            <person name="Inwood S."/>
            <person name="Skelly J."/>
            <person name="Guhlin J."/>
            <person name="Harrop T."/>
            <person name="Goldson S."/>
            <person name="Dearden P."/>
        </authorList>
    </citation>
    <scope>NUCLEOTIDE SEQUENCE</scope>
    <source>
        <strain evidence="1">Lincoln</strain>
        <tissue evidence="1">Whole body</tissue>
    </source>
</reference>
<organism evidence="1 2">
    <name type="scientific">Microctonus hyperodae</name>
    <name type="common">Parasitoid wasp</name>
    <dbReference type="NCBI Taxonomy" id="165561"/>
    <lineage>
        <taxon>Eukaryota</taxon>
        <taxon>Metazoa</taxon>
        <taxon>Ecdysozoa</taxon>
        <taxon>Arthropoda</taxon>
        <taxon>Hexapoda</taxon>
        <taxon>Insecta</taxon>
        <taxon>Pterygota</taxon>
        <taxon>Neoptera</taxon>
        <taxon>Endopterygota</taxon>
        <taxon>Hymenoptera</taxon>
        <taxon>Apocrita</taxon>
        <taxon>Ichneumonoidea</taxon>
        <taxon>Braconidae</taxon>
        <taxon>Euphorinae</taxon>
        <taxon>Microctonus</taxon>
    </lineage>
</organism>
<evidence type="ECO:0000313" key="1">
    <source>
        <dbReference type="EMBL" id="KAK0168516.1"/>
    </source>
</evidence>
<evidence type="ECO:0008006" key="3">
    <source>
        <dbReference type="Google" id="ProtNLM"/>
    </source>
</evidence>
<accession>A0AA39FFI0</accession>
<dbReference type="EMBL" id="JAQQBR010001831">
    <property type="protein sequence ID" value="KAK0168516.1"/>
    <property type="molecule type" value="Genomic_DNA"/>
</dbReference>
<proteinExistence type="predicted"/>
<dbReference type="Proteomes" id="UP001168972">
    <property type="component" value="Unassembled WGS sequence"/>
</dbReference>
<gene>
    <name evidence="1" type="ORF">PV327_002306</name>
</gene>
<evidence type="ECO:0000313" key="2">
    <source>
        <dbReference type="Proteomes" id="UP001168972"/>
    </source>
</evidence>
<comment type="caution">
    <text evidence="1">The sequence shown here is derived from an EMBL/GenBank/DDBJ whole genome shotgun (WGS) entry which is preliminary data.</text>
</comment>
<dbReference type="AlphaFoldDB" id="A0AA39FFI0"/>
<name>A0AA39FFI0_MICHY</name>